<evidence type="ECO:0000313" key="3">
    <source>
        <dbReference type="Proteomes" id="UP000193411"/>
    </source>
</evidence>
<gene>
    <name evidence="2" type="ORF">BCR44DRAFT_1442176</name>
</gene>
<name>A0A1Y2HA94_9FUNG</name>
<organism evidence="2 3">
    <name type="scientific">Catenaria anguillulae PL171</name>
    <dbReference type="NCBI Taxonomy" id="765915"/>
    <lineage>
        <taxon>Eukaryota</taxon>
        <taxon>Fungi</taxon>
        <taxon>Fungi incertae sedis</taxon>
        <taxon>Blastocladiomycota</taxon>
        <taxon>Blastocladiomycetes</taxon>
        <taxon>Blastocladiales</taxon>
        <taxon>Catenariaceae</taxon>
        <taxon>Catenaria</taxon>
    </lineage>
</organism>
<keyword evidence="1" id="KW-0472">Membrane</keyword>
<feature type="transmembrane region" description="Helical" evidence="1">
    <location>
        <begin position="12"/>
        <end position="32"/>
    </location>
</feature>
<sequence length="124" mass="13290">MHYMWIDTLPSFLTSASAISITMSFVIFLHTLHCCDVCLQTTLMDILRLLPIYFLPLPCSQLQLALVSSPPPISLSAEARSIVCTVECGPPASATANKWRELGLLTAAAAADEMSVAVVAAPLL</sequence>
<evidence type="ECO:0000313" key="2">
    <source>
        <dbReference type="EMBL" id="ORZ31507.1"/>
    </source>
</evidence>
<dbReference type="AlphaFoldDB" id="A0A1Y2HA94"/>
<dbReference type="Proteomes" id="UP000193411">
    <property type="component" value="Unassembled WGS sequence"/>
</dbReference>
<comment type="caution">
    <text evidence="2">The sequence shown here is derived from an EMBL/GenBank/DDBJ whole genome shotgun (WGS) entry which is preliminary data.</text>
</comment>
<keyword evidence="3" id="KW-1185">Reference proteome</keyword>
<proteinExistence type="predicted"/>
<keyword evidence="1" id="KW-0812">Transmembrane</keyword>
<protein>
    <submittedName>
        <fullName evidence="2">Uncharacterized protein</fullName>
    </submittedName>
</protein>
<evidence type="ECO:0000256" key="1">
    <source>
        <dbReference type="SAM" id="Phobius"/>
    </source>
</evidence>
<accession>A0A1Y2HA94</accession>
<reference evidence="2 3" key="1">
    <citation type="submission" date="2016-07" db="EMBL/GenBank/DDBJ databases">
        <title>Pervasive Adenine N6-methylation of Active Genes in Fungi.</title>
        <authorList>
            <consortium name="DOE Joint Genome Institute"/>
            <person name="Mondo S.J."/>
            <person name="Dannebaum R.O."/>
            <person name="Kuo R.C."/>
            <person name="Labutti K."/>
            <person name="Haridas S."/>
            <person name="Kuo A."/>
            <person name="Salamov A."/>
            <person name="Ahrendt S.R."/>
            <person name="Lipzen A."/>
            <person name="Sullivan W."/>
            <person name="Andreopoulos W.B."/>
            <person name="Clum A."/>
            <person name="Lindquist E."/>
            <person name="Daum C."/>
            <person name="Ramamoorthy G.K."/>
            <person name="Gryganskyi A."/>
            <person name="Culley D."/>
            <person name="Magnuson J.K."/>
            <person name="James T.Y."/>
            <person name="O'Malley M.A."/>
            <person name="Stajich J.E."/>
            <person name="Spatafora J.W."/>
            <person name="Visel A."/>
            <person name="Grigoriev I.V."/>
        </authorList>
    </citation>
    <scope>NUCLEOTIDE SEQUENCE [LARGE SCALE GENOMIC DNA]</scope>
    <source>
        <strain evidence="2 3">PL171</strain>
    </source>
</reference>
<dbReference type="EMBL" id="MCFL01000059">
    <property type="protein sequence ID" value="ORZ31507.1"/>
    <property type="molecule type" value="Genomic_DNA"/>
</dbReference>
<keyword evidence="1" id="KW-1133">Transmembrane helix</keyword>